<dbReference type="PANTHER" id="PTHR46135:SF3">
    <property type="entry name" value="NME_NM23 FAMILY MEMBER 8"/>
    <property type="match status" value="1"/>
</dbReference>
<evidence type="ECO:0000313" key="2">
    <source>
        <dbReference type="EMBL" id="KAJ9595880.1"/>
    </source>
</evidence>
<comment type="caution">
    <text evidence="2">The sequence shown here is derived from an EMBL/GenBank/DDBJ whole genome shotgun (WGS) entry which is preliminary data.</text>
</comment>
<evidence type="ECO:0000313" key="3">
    <source>
        <dbReference type="Proteomes" id="UP001233999"/>
    </source>
</evidence>
<feature type="domain" description="Thioredoxin" evidence="1">
    <location>
        <begin position="15"/>
        <end position="103"/>
    </location>
</feature>
<sequence length="323" mass="37381">MAGKKGQVVQLQLEVNTNEEWQKLLETDGLIVVDIYSEWCGPCIGMTGTLKRIKLEIGGDFLTFAIAKSDDIDCLERFRNRSEPTWMFIAGGQMVNLMLGADAPRLTNLIIKEIEKEKRVLEGQSLREAIPFDQLTPEEEVRFEEKEKIRRAAREQEEAALGEMLEQLDLWTPTDVERLALPGTVMTYFEDILWTRNWCNQNFKIMTDYKHCLFENHSLYMEQYLVLSQNHTLYTDRITLPHGYKGVILCLQPLIPKRCIALLLLFQGPFAVNCSVVPFFAYPPIVENNFLFHRCYRMLHIHCIPLLVLAWSPEWLCSDCASV</sequence>
<gene>
    <name evidence="2" type="ORF">L9F63_012939</name>
</gene>
<accession>A0AAD8AB51</accession>
<proteinExistence type="predicted"/>
<reference evidence="2" key="1">
    <citation type="journal article" date="2023" name="IScience">
        <title>Live-bearing cockroach genome reveals convergent evolutionary mechanisms linked to viviparity in insects and beyond.</title>
        <authorList>
            <person name="Fouks B."/>
            <person name="Harrison M.C."/>
            <person name="Mikhailova A.A."/>
            <person name="Marchal E."/>
            <person name="English S."/>
            <person name="Carruthers M."/>
            <person name="Jennings E.C."/>
            <person name="Chiamaka E.L."/>
            <person name="Frigard R.A."/>
            <person name="Pippel M."/>
            <person name="Attardo G.M."/>
            <person name="Benoit J.B."/>
            <person name="Bornberg-Bauer E."/>
            <person name="Tobe S.S."/>
        </authorList>
    </citation>
    <scope>NUCLEOTIDE SEQUENCE</scope>
    <source>
        <strain evidence="2">Stay&amp;Tobe</strain>
    </source>
</reference>
<dbReference type="SUPFAM" id="SSF52833">
    <property type="entry name" value="Thioredoxin-like"/>
    <property type="match status" value="1"/>
</dbReference>
<feature type="non-terminal residue" evidence="2">
    <location>
        <position position="323"/>
    </location>
</feature>
<dbReference type="Pfam" id="PF00085">
    <property type="entry name" value="Thioredoxin"/>
    <property type="match status" value="1"/>
</dbReference>
<dbReference type="InterPro" id="IPR051766">
    <property type="entry name" value="TXND_domain-containing"/>
</dbReference>
<dbReference type="Gene3D" id="3.40.30.10">
    <property type="entry name" value="Glutaredoxin"/>
    <property type="match status" value="1"/>
</dbReference>
<name>A0AAD8AB51_DIPPU</name>
<dbReference type="EMBL" id="JASPKZ010002306">
    <property type="protein sequence ID" value="KAJ9595880.1"/>
    <property type="molecule type" value="Genomic_DNA"/>
</dbReference>
<dbReference type="Proteomes" id="UP001233999">
    <property type="component" value="Unassembled WGS sequence"/>
</dbReference>
<evidence type="ECO:0000259" key="1">
    <source>
        <dbReference type="Pfam" id="PF00085"/>
    </source>
</evidence>
<reference evidence="2" key="2">
    <citation type="submission" date="2023-05" db="EMBL/GenBank/DDBJ databases">
        <authorList>
            <person name="Fouks B."/>
        </authorList>
    </citation>
    <scope>NUCLEOTIDE SEQUENCE</scope>
    <source>
        <strain evidence="2">Stay&amp;Tobe</strain>
        <tissue evidence="2">Testes</tissue>
    </source>
</reference>
<dbReference type="PANTHER" id="PTHR46135">
    <property type="entry name" value="NME/NM23 FAMILY MEMBER 8"/>
    <property type="match status" value="1"/>
</dbReference>
<protein>
    <recommendedName>
        <fullName evidence="1">Thioredoxin domain-containing protein</fullName>
    </recommendedName>
</protein>
<dbReference type="CDD" id="cd02948">
    <property type="entry name" value="TRX_NDPK"/>
    <property type="match status" value="1"/>
</dbReference>
<dbReference type="AlphaFoldDB" id="A0AAD8AB51"/>
<keyword evidence="3" id="KW-1185">Reference proteome</keyword>
<organism evidence="2 3">
    <name type="scientific">Diploptera punctata</name>
    <name type="common">Pacific beetle cockroach</name>
    <dbReference type="NCBI Taxonomy" id="6984"/>
    <lineage>
        <taxon>Eukaryota</taxon>
        <taxon>Metazoa</taxon>
        <taxon>Ecdysozoa</taxon>
        <taxon>Arthropoda</taxon>
        <taxon>Hexapoda</taxon>
        <taxon>Insecta</taxon>
        <taxon>Pterygota</taxon>
        <taxon>Neoptera</taxon>
        <taxon>Polyneoptera</taxon>
        <taxon>Dictyoptera</taxon>
        <taxon>Blattodea</taxon>
        <taxon>Blaberoidea</taxon>
        <taxon>Blaberidae</taxon>
        <taxon>Diplopterinae</taxon>
        <taxon>Diploptera</taxon>
    </lineage>
</organism>
<dbReference type="InterPro" id="IPR013766">
    <property type="entry name" value="Thioredoxin_domain"/>
</dbReference>
<dbReference type="InterPro" id="IPR036249">
    <property type="entry name" value="Thioredoxin-like_sf"/>
</dbReference>